<dbReference type="EMBL" id="BAABFL010000413">
    <property type="protein sequence ID" value="GAA4650674.1"/>
    <property type="molecule type" value="Genomic_DNA"/>
</dbReference>
<protein>
    <submittedName>
        <fullName evidence="1">Uncharacterized protein</fullName>
    </submittedName>
</protein>
<comment type="caution">
    <text evidence="1">The sequence shown here is derived from an EMBL/GenBank/DDBJ whole genome shotgun (WGS) entry which is preliminary data.</text>
</comment>
<keyword evidence="2" id="KW-1185">Reference proteome</keyword>
<organism evidence="1 2">
    <name type="scientific">Kistimonas scapharcae</name>
    <dbReference type="NCBI Taxonomy" id="1036133"/>
    <lineage>
        <taxon>Bacteria</taxon>
        <taxon>Pseudomonadati</taxon>
        <taxon>Pseudomonadota</taxon>
        <taxon>Gammaproteobacteria</taxon>
        <taxon>Oceanospirillales</taxon>
        <taxon>Endozoicomonadaceae</taxon>
        <taxon>Kistimonas</taxon>
    </lineage>
</organism>
<name>A0ABP8V559_9GAMM</name>
<gene>
    <name evidence="1" type="ORF">GCM10023116_29570</name>
</gene>
<dbReference type="Proteomes" id="UP001500604">
    <property type="component" value="Unassembled WGS sequence"/>
</dbReference>
<reference evidence="2" key="1">
    <citation type="journal article" date="2019" name="Int. J. Syst. Evol. Microbiol.">
        <title>The Global Catalogue of Microorganisms (GCM) 10K type strain sequencing project: providing services to taxonomists for standard genome sequencing and annotation.</title>
        <authorList>
            <consortium name="The Broad Institute Genomics Platform"/>
            <consortium name="The Broad Institute Genome Sequencing Center for Infectious Disease"/>
            <person name="Wu L."/>
            <person name="Ma J."/>
        </authorList>
    </citation>
    <scope>NUCLEOTIDE SEQUENCE [LARGE SCALE GENOMIC DNA]</scope>
    <source>
        <strain evidence="2">JCM 17805</strain>
    </source>
</reference>
<evidence type="ECO:0000313" key="1">
    <source>
        <dbReference type="EMBL" id="GAA4650674.1"/>
    </source>
</evidence>
<accession>A0ABP8V559</accession>
<dbReference type="RefSeq" id="WP_345196893.1">
    <property type="nucleotide sequence ID" value="NZ_BAABFL010000413.1"/>
</dbReference>
<proteinExistence type="predicted"/>
<evidence type="ECO:0000313" key="2">
    <source>
        <dbReference type="Proteomes" id="UP001500604"/>
    </source>
</evidence>
<sequence>MSITIFEFATCDAAEAFSCGIEFANDSALKVNRIYPDELNPVDPMWYVEVWDDDEEENNFKKGVLSCPVEPELHLLNTIQAL</sequence>